<gene>
    <name evidence="1" type="ORF">NMQ05_04395</name>
</gene>
<organism evidence="1 2">
    <name type="scientific">Microbacterium maritypicum</name>
    <name type="common">Microbacterium liquefaciens</name>
    <dbReference type="NCBI Taxonomy" id="33918"/>
    <lineage>
        <taxon>Bacteria</taxon>
        <taxon>Bacillati</taxon>
        <taxon>Actinomycetota</taxon>
        <taxon>Actinomycetes</taxon>
        <taxon>Micrococcales</taxon>
        <taxon>Microbacteriaceae</taxon>
        <taxon>Microbacterium</taxon>
    </lineage>
</organism>
<protein>
    <submittedName>
        <fullName evidence="1">DUF3263 domain-containing protein</fullName>
    </submittedName>
</protein>
<evidence type="ECO:0000313" key="2">
    <source>
        <dbReference type="Proteomes" id="UP001060245"/>
    </source>
</evidence>
<keyword evidence="2" id="KW-1185">Reference proteome</keyword>
<sequence length="93" mass="10377">MSAGRCRIEIVTPEDLLAFEARWAGHSPAKGAAIRRELHIGEARYYQLLHRAASTGDGVRADPITARRVREKLQAAQEWRTRRAMPRAAASPT</sequence>
<dbReference type="Proteomes" id="UP001060245">
    <property type="component" value="Chromosome"/>
</dbReference>
<evidence type="ECO:0000313" key="1">
    <source>
        <dbReference type="EMBL" id="UTT53828.1"/>
    </source>
</evidence>
<dbReference type="EMBL" id="CP101471">
    <property type="protein sequence ID" value="UTT53828.1"/>
    <property type="molecule type" value="Genomic_DNA"/>
</dbReference>
<name>A0ACD4B8C3_MICMQ</name>
<proteinExistence type="predicted"/>
<reference evidence="1" key="1">
    <citation type="submission" date="2022-07" db="EMBL/GenBank/DDBJ databases">
        <title>Complete genome of DND4.</title>
        <authorList>
            <person name="Cao G."/>
        </authorList>
    </citation>
    <scope>NUCLEOTIDE SEQUENCE</scope>
    <source>
        <strain evidence="1">DND4</strain>
    </source>
</reference>
<accession>A0ACD4B8C3</accession>